<keyword evidence="1" id="KW-1133">Transmembrane helix</keyword>
<feature type="domain" description="DUF2070" evidence="2">
    <location>
        <begin position="23"/>
        <end position="575"/>
    </location>
</feature>
<dbReference type="BioCyc" id="CCAL311458:G131R-1139-MONOMER"/>
<sequence>MVSNAAGNIAERYRLIRGFYGGAVSLEALLVMASLSTVIIYLYSADVLVAAAVFAAFLGSTALLNRVVAFFLGIKCPSYTSRRLDSLSVVETGVVFAGIMLSALLRWFSLAAAVVVLAASAATSVFLSYSVRRAIGYRIHPLLAALLSTPPMLLNTLTLQAFLGNWAKALQISFTSFLVGVVSLEIVRHLIDLSKPIQGIRPFRLLQAFLASLLSGYSRELEELMMRLGNEDRVGCELFVLRRVGKPSVALVVSDIHPGPFRAVGSSMFPAILANKLAEKGFQPLVLKGLSSHEKNLANIELSEKVAEKIAEEAEWLEKNGAYFSEARSPWRTIFNGVSSLSLNIADREVVVLTLNPQPMEDLPPEVLPPNHTGRKIVVDSHNSFSDNLKNLDNATIEKIRTFLTNSSEHKPLPLSRMRVGYARTVPSDVGPSDGIGAGGVSCILFEVNGVKSSLVVADANNAMPWVRGVLQQVARENGCVDTELCTTDTHMVNAVSLGGRGYHPLGEAISTERLKTLFDELHKRAASDLADADAAHKSVTLENVKVFSDFLDVVSQAVSFGVRAYRVAALVAPLLAMGLATLLL</sequence>
<keyword evidence="1" id="KW-0812">Transmembrane</keyword>
<dbReference type="InterPro" id="IPR019204">
    <property type="entry name" value="DUF2070_membrane"/>
</dbReference>
<evidence type="ECO:0000256" key="1">
    <source>
        <dbReference type="SAM" id="Phobius"/>
    </source>
</evidence>
<reference evidence="3" key="3">
    <citation type="journal article" date="2012" name="PLoS ONE">
        <title>A Deeply Branching Thermophilic Bacterium with an Ancient Acetyl-CoA Pathway Dominates a Subsurface Ecosystem.</title>
        <authorList>
            <person name="Takami H."/>
            <person name="Noguchi H."/>
            <person name="Takaki Y."/>
            <person name="Uchiyama I."/>
            <person name="Toyoda A."/>
            <person name="Nishi S."/>
            <person name="Chee G.-J."/>
            <person name="Arai W."/>
            <person name="Nunoura T."/>
            <person name="Itoh T."/>
            <person name="Hattori M."/>
            <person name="Takai K."/>
        </authorList>
    </citation>
    <scope>NUCLEOTIDE SEQUENCE</scope>
</reference>
<evidence type="ECO:0000259" key="2">
    <source>
        <dbReference type="Pfam" id="PF09843"/>
    </source>
</evidence>
<protein>
    <submittedName>
        <fullName evidence="3">FAD dependent oxidoreductase</fullName>
    </submittedName>
</protein>
<evidence type="ECO:0000313" key="4">
    <source>
        <dbReference type="EMBL" id="BAJ50981.1"/>
    </source>
</evidence>
<proteinExistence type="predicted"/>
<name>E6N3Z7_CALS0</name>
<dbReference type="STRING" id="311458.CSUB_C1129"/>
<feature type="transmembrane region" description="Helical" evidence="1">
    <location>
        <begin position="19"/>
        <end position="43"/>
    </location>
</feature>
<feature type="transmembrane region" description="Helical" evidence="1">
    <location>
        <begin position="110"/>
        <end position="130"/>
    </location>
</feature>
<evidence type="ECO:0000313" key="3">
    <source>
        <dbReference type="EMBL" id="BAJ47016.1"/>
    </source>
</evidence>
<gene>
    <name evidence="4" type="ORF">CSUB_C1129</name>
    <name evidence="3" type="ORF">HGMM_F55C09C12</name>
</gene>
<feature type="transmembrane region" description="Helical" evidence="1">
    <location>
        <begin position="84"/>
        <end position="104"/>
    </location>
</feature>
<reference evidence="3 5" key="1">
    <citation type="journal article" date="2005" name="Environ. Microbiol.">
        <title>Genetic and functional properties of uncultivated thermophilic crenarchaeotes from a subsurface gold mine as revealed by analysis of genome fragments.</title>
        <authorList>
            <person name="Nunoura T."/>
            <person name="Hirayama H."/>
            <person name="Takami H."/>
            <person name="Oida H."/>
            <person name="Nishi S."/>
            <person name="Shimamura S."/>
            <person name="Suzuki Y."/>
            <person name="Inagaki F."/>
            <person name="Takai K."/>
            <person name="Nealson K.H."/>
            <person name="Horikoshi K."/>
        </authorList>
    </citation>
    <scope>NUCLEOTIDE SEQUENCE [LARGE SCALE GENOMIC DNA]</scope>
</reference>
<feature type="transmembrane region" description="Helical" evidence="1">
    <location>
        <begin position="49"/>
        <end position="72"/>
    </location>
</feature>
<keyword evidence="1" id="KW-0472">Membrane</keyword>
<dbReference type="AlphaFoldDB" id="E6N3Z7"/>
<feature type="transmembrane region" description="Helical" evidence="1">
    <location>
        <begin position="142"/>
        <end position="163"/>
    </location>
</feature>
<organism evidence="3 5">
    <name type="scientific">Caldiarchaeum subterraneum</name>
    <dbReference type="NCBI Taxonomy" id="311458"/>
    <lineage>
        <taxon>Archaea</taxon>
        <taxon>Nitrososphaerota</taxon>
        <taxon>Candidatus Caldarchaeales</taxon>
        <taxon>Candidatus Caldarchaeaceae</taxon>
        <taxon>Candidatus Caldarchaeum</taxon>
    </lineage>
</organism>
<dbReference type="EMBL" id="AP011796">
    <property type="protein sequence ID" value="BAJ47016.1"/>
    <property type="molecule type" value="Genomic_DNA"/>
</dbReference>
<evidence type="ECO:0000313" key="5">
    <source>
        <dbReference type="Proteomes" id="UP000008120"/>
    </source>
</evidence>
<dbReference type="KEGG" id="csu:CSUB_C1129"/>
<dbReference type="Proteomes" id="UP000008120">
    <property type="component" value="Chromosome"/>
</dbReference>
<dbReference type="EMBL" id="BA000048">
    <property type="protein sequence ID" value="BAJ50981.1"/>
    <property type="molecule type" value="Genomic_DNA"/>
</dbReference>
<reference evidence="3 5" key="2">
    <citation type="journal article" date="2011" name="Nucleic Acids Res.">
        <title>Insights into the evolution of Archaea and eukaryotic protein modifier systems revealed by the genome of a novel archaeal group.</title>
        <authorList>
            <person name="Nunoura T."/>
            <person name="Takaki Y."/>
            <person name="Kakuta J."/>
            <person name="Nishi S."/>
            <person name="Sugahara J."/>
            <person name="Kazama H."/>
            <person name="Chee G."/>
            <person name="Hattori M."/>
            <person name="Kanai A."/>
            <person name="Atomi H."/>
            <person name="Takai K."/>
            <person name="Takami H."/>
        </authorList>
    </citation>
    <scope>NUCLEOTIDE SEQUENCE [LARGE SCALE GENOMIC DNA]</scope>
</reference>
<accession>E6N3Z7</accession>
<dbReference type="Pfam" id="PF09843">
    <property type="entry name" value="DUF2070"/>
    <property type="match status" value="1"/>
</dbReference>